<comment type="caution">
    <text evidence="2">The sequence shown here is derived from an EMBL/GenBank/DDBJ whole genome shotgun (WGS) entry which is preliminary data.</text>
</comment>
<keyword evidence="3" id="KW-1185">Reference proteome</keyword>
<dbReference type="InterPro" id="IPR004360">
    <property type="entry name" value="Glyas_Fos-R_dOase_dom"/>
</dbReference>
<dbReference type="EMBL" id="JBHULB010000011">
    <property type="protein sequence ID" value="MFD2587121.1"/>
    <property type="molecule type" value="Genomic_DNA"/>
</dbReference>
<dbReference type="InterPro" id="IPR029068">
    <property type="entry name" value="Glyas_Bleomycin-R_OHBP_Dase"/>
</dbReference>
<dbReference type="SUPFAM" id="SSF54593">
    <property type="entry name" value="Glyoxalase/Bleomycin resistance protein/Dihydroxybiphenyl dioxygenase"/>
    <property type="match status" value="1"/>
</dbReference>
<accession>A0ABW5MWG2</accession>
<evidence type="ECO:0000313" key="2">
    <source>
        <dbReference type="EMBL" id="MFD2587121.1"/>
    </source>
</evidence>
<dbReference type="RefSeq" id="WP_377766681.1">
    <property type="nucleotide sequence ID" value="NZ_JBHULB010000011.1"/>
</dbReference>
<dbReference type="Gene3D" id="3.10.180.10">
    <property type="entry name" value="2,3-Dihydroxybiphenyl 1,2-Dioxygenase, domain 1"/>
    <property type="match status" value="1"/>
</dbReference>
<evidence type="ECO:0000313" key="3">
    <source>
        <dbReference type="Proteomes" id="UP001597526"/>
    </source>
</evidence>
<organism evidence="2 3">
    <name type="scientific">Croceitalea marina</name>
    <dbReference type="NCBI Taxonomy" id="1775166"/>
    <lineage>
        <taxon>Bacteria</taxon>
        <taxon>Pseudomonadati</taxon>
        <taxon>Bacteroidota</taxon>
        <taxon>Flavobacteriia</taxon>
        <taxon>Flavobacteriales</taxon>
        <taxon>Flavobacteriaceae</taxon>
        <taxon>Croceitalea</taxon>
    </lineage>
</organism>
<evidence type="ECO:0000259" key="1">
    <source>
        <dbReference type="PROSITE" id="PS51819"/>
    </source>
</evidence>
<name>A0ABW5MWG2_9FLAO</name>
<dbReference type="PROSITE" id="PS51819">
    <property type="entry name" value="VOC"/>
    <property type="match status" value="1"/>
</dbReference>
<gene>
    <name evidence="2" type="ORF">ACFSQJ_09280</name>
</gene>
<dbReference type="Proteomes" id="UP001597526">
    <property type="component" value="Unassembled WGS sequence"/>
</dbReference>
<reference evidence="3" key="1">
    <citation type="journal article" date="2019" name="Int. J. Syst. Evol. Microbiol.">
        <title>The Global Catalogue of Microorganisms (GCM) 10K type strain sequencing project: providing services to taxonomists for standard genome sequencing and annotation.</title>
        <authorList>
            <consortium name="The Broad Institute Genomics Platform"/>
            <consortium name="The Broad Institute Genome Sequencing Center for Infectious Disease"/>
            <person name="Wu L."/>
            <person name="Ma J."/>
        </authorList>
    </citation>
    <scope>NUCLEOTIDE SEQUENCE [LARGE SCALE GENOMIC DNA]</scope>
    <source>
        <strain evidence="3">KCTC 52368</strain>
    </source>
</reference>
<feature type="domain" description="VOC" evidence="1">
    <location>
        <begin position="164"/>
        <end position="285"/>
    </location>
</feature>
<dbReference type="Pfam" id="PF00903">
    <property type="entry name" value="Glyoxalase"/>
    <property type="match status" value="1"/>
</dbReference>
<sequence>MTALLLVPTFMTAQDNPLNGFENLVGKTWKAKGTWGDGSKFKQEIDFRYSLEGKTIVTESKGFVNKEQTEYGHRNHGIRKYDAESNTIRFWEFDVFGGVTQGTVSFNEKDILYQYTYGDTEVTDAWEYVDDNTYNFKVGSYVNGEWKQTYLETQFKADNGFDFHFDHESLVVTKLIETGDFYRDVLKLKEIPHPDKAQGFRWFEIRGNSQLHLIKKDVIVFKKDKSIHLCLSTQDLEGFIAHIMAKNIDFYNWPGDKGSVTDRSDGVKQIYLQDPDGYWIEINTAKH</sequence>
<proteinExistence type="predicted"/>
<protein>
    <submittedName>
        <fullName evidence="2">VOC family protein</fullName>
    </submittedName>
</protein>
<dbReference type="InterPro" id="IPR037523">
    <property type="entry name" value="VOC_core"/>
</dbReference>